<feature type="compositionally biased region" description="Low complexity" evidence="1">
    <location>
        <begin position="8"/>
        <end position="20"/>
    </location>
</feature>
<feature type="compositionally biased region" description="Pro residues" evidence="1">
    <location>
        <begin position="59"/>
        <end position="73"/>
    </location>
</feature>
<evidence type="ECO:0000256" key="1">
    <source>
        <dbReference type="SAM" id="MobiDB-lite"/>
    </source>
</evidence>
<proteinExistence type="predicted"/>
<reference evidence="2" key="1">
    <citation type="submission" date="2019-12" db="EMBL/GenBank/DDBJ databases">
        <title>Genome sequencing and annotation of Brassica cretica.</title>
        <authorList>
            <person name="Studholme D.J."/>
            <person name="Sarris P.F."/>
        </authorList>
    </citation>
    <scope>NUCLEOTIDE SEQUENCE</scope>
    <source>
        <strain evidence="2">PFS-001/15</strain>
        <tissue evidence="2">Leaf</tissue>
    </source>
</reference>
<comment type="caution">
    <text evidence="2">The sequence shown here is derived from an EMBL/GenBank/DDBJ whole genome shotgun (WGS) entry which is preliminary data.</text>
</comment>
<accession>A0A8S9KQN1</accession>
<organism evidence="2 3">
    <name type="scientific">Brassica cretica</name>
    <name type="common">Mustard</name>
    <dbReference type="NCBI Taxonomy" id="69181"/>
    <lineage>
        <taxon>Eukaryota</taxon>
        <taxon>Viridiplantae</taxon>
        <taxon>Streptophyta</taxon>
        <taxon>Embryophyta</taxon>
        <taxon>Tracheophyta</taxon>
        <taxon>Spermatophyta</taxon>
        <taxon>Magnoliopsida</taxon>
        <taxon>eudicotyledons</taxon>
        <taxon>Gunneridae</taxon>
        <taxon>Pentapetalae</taxon>
        <taxon>rosids</taxon>
        <taxon>malvids</taxon>
        <taxon>Brassicales</taxon>
        <taxon>Brassicaceae</taxon>
        <taxon>Brassiceae</taxon>
        <taxon>Brassica</taxon>
    </lineage>
</organism>
<name>A0A8S9KQN1_BRACR</name>
<evidence type="ECO:0000313" key="3">
    <source>
        <dbReference type="Proteomes" id="UP000712281"/>
    </source>
</evidence>
<dbReference type="EMBL" id="QGKW02000717">
    <property type="protein sequence ID" value="KAF2595738.1"/>
    <property type="molecule type" value="Genomic_DNA"/>
</dbReference>
<sequence length="394" mass="44074">MFLPRGWCSSSRRCSRSSSRPASLGAAPVWPLSDPAPTFSPPRSEEARAPLTVSMVKAPPQPRSRPPPDPPPCKLSVPLETLTPSEPPEPPDPPGAVFTLFFLPFVDESLYTSPHMVTKVVDLESSVSDMEDETTGGVFLGVSKRLVLSRVVRSPDSGVLNPSLLSHDAADPSSPSFRLVKTGSPAYWLHRETNDCRLRFVLSRSVWLQPYHVCGSYLSLTSVFTTQRINFAALSFAIFVLQEFWTRHGNVGGWSPCLNSATAYPSDIIKLLPQGIEVKCSRTGVQGEFIFDQDTLVEFSNQDSIPLQENSGIPREKIVEFRGNEFSRKLRGPPVRRKGLRNIPKENFLGIFRWTFRWSNPRKFRRNDLLTANPTAVTPRIIPENFNRTMQPLQ</sequence>
<dbReference type="Proteomes" id="UP000712281">
    <property type="component" value="Unassembled WGS sequence"/>
</dbReference>
<gene>
    <name evidence="2" type="ORF">F2Q68_00007156</name>
</gene>
<dbReference type="AlphaFoldDB" id="A0A8S9KQN1"/>
<feature type="region of interest" description="Disordered" evidence="1">
    <location>
        <begin position="1"/>
        <end position="93"/>
    </location>
</feature>
<protein>
    <submittedName>
        <fullName evidence="2">Uncharacterized protein</fullName>
    </submittedName>
</protein>
<evidence type="ECO:0000313" key="2">
    <source>
        <dbReference type="EMBL" id="KAF2595738.1"/>
    </source>
</evidence>